<dbReference type="GO" id="GO:0071028">
    <property type="term" value="P:nuclear mRNA surveillance"/>
    <property type="evidence" value="ECO:0007669"/>
    <property type="project" value="UniProtKB-ARBA"/>
</dbReference>
<dbReference type="VEuPathDB" id="FungiDB:TERG_05182"/>
<dbReference type="InterPro" id="IPR048565">
    <property type="entry name" value="S1_RRP4"/>
</dbReference>
<dbReference type="GO" id="GO:0005525">
    <property type="term" value="F:GTP binding"/>
    <property type="evidence" value="ECO:0007669"/>
    <property type="project" value="InterPro"/>
</dbReference>
<evidence type="ECO:0000256" key="1">
    <source>
        <dbReference type="ARBA" id="ARBA00004123"/>
    </source>
</evidence>
<organism evidence="12 13">
    <name type="scientific">Trichophyton rubrum</name>
    <name type="common">Athlete's foot fungus</name>
    <name type="synonym">Epidermophyton rubrum</name>
    <dbReference type="NCBI Taxonomy" id="5551"/>
    <lineage>
        <taxon>Eukaryota</taxon>
        <taxon>Fungi</taxon>
        <taxon>Dikarya</taxon>
        <taxon>Ascomycota</taxon>
        <taxon>Pezizomycotina</taxon>
        <taxon>Eurotiomycetes</taxon>
        <taxon>Eurotiomycetidae</taxon>
        <taxon>Onygenales</taxon>
        <taxon>Arthrodermataceae</taxon>
        <taxon>Trichophyton</taxon>
    </lineage>
</organism>
<dbReference type="PRINTS" id="PR00195">
    <property type="entry name" value="DYNAMIN"/>
</dbReference>
<dbReference type="Gene3D" id="3.40.50.300">
    <property type="entry name" value="P-loop containing nucleotide triphosphate hydrolases"/>
    <property type="match status" value="1"/>
</dbReference>
<dbReference type="Pfam" id="PF14382">
    <property type="entry name" value="ECR1_N"/>
    <property type="match status" value="1"/>
</dbReference>
<evidence type="ECO:0000256" key="5">
    <source>
        <dbReference type="ARBA" id="ARBA00022835"/>
    </source>
</evidence>
<keyword evidence="5" id="KW-0271">Exosome</keyword>
<comment type="subcellular location">
    <subcellularLocation>
        <location evidence="1">Nucleus</location>
    </subcellularLocation>
</comment>
<dbReference type="FunFam" id="2.40.50.140:FF:000038">
    <property type="entry name" value="Exosome complex component RRP4"/>
    <property type="match status" value="1"/>
</dbReference>
<dbReference type="Pfam" id="PF21266">
    <property type="entry name" value="S1_RRP4"/>
    <property type="match status" value="1"/>
</dbReference>
<dbReference type="Gene3D" id="2.40.50.140">
    <property type="entry name" value="Nucleic acid-binding proteins"/>
    <property type="match status" value="1"/>
</dbReference>
<evidence type="ECO:0000259" key="11">
    <source>
        <dbReference type="PROSITE" id="PS51718"/>
    </source>
</evidence>
<dbReference type="GO" id="GO:0000176">
    <property type="term" value="C:nuclear exosome (RNase complex)"/>
    <property type="evidence" value="ECO:0007669"/>
    <property type="project" value="UniProtKB-ARBA"/>
</dbReference>
<evidence type="ECO:0000256" key="9">
    <source>
        <dbReference type="SAM" id="MobiDB-lite"/>
    </source>
</evidence>
<evidence type="ECO:0008006" key="14">
    <source>
        <dbReference type="Google" id="ProtNLM"/>
    </source>
</evidence>
<comment type="similarity">
    <text evidence="2">Belongs to the RRP4 family.</text>
</comment>
<dbReference type="GO" id="GO:0005874">
    <property type="term" value="C:microtubule"/>
    <property type="evidence" value="ECO:0007669"/>
    <property type="project" value="TreeGrafter"/>
</dbReference>
<evidence type="ECO:0000259" key="10">
    <source>
        <dbReference type="PROSITE" id="PS51388"/>
    </source>
</evidence>
<dbReference type="GO" id="GO:0005739">
    <property type="term" value="C:mitochondrion"/>
    <property type="evidence" value="ECO:0007669"/>
    <property type="project" value="TreeGrafter"/>
</dbReference>
<dbReference type="FunFam" id="3.40.50.300:FF:001425">
    <property type="entry name" value="Dynamin GTPase, putative"/>
    <property type="match status" value="1"/>
</dbReference>
<dbReference type="SUPFAM" id="SSF54791">
    <property type="entry name" value="Eukaryotic type KH-domain (KH-domain type I)"/>
    <property type="match status" value="1"/>
</dbReference>
<accession>A0A178EZC5</accession>
<name>A0A178EZC5_TRIRU</name>
<dbReference type="EMBL" id="LHPM01000013">
    <property type="protein sequence ID" value="OAL65481.1"/>
    <property type="molecule type" value="Genomic_DNA"/>
</dbReference>
<dbReference type="GO" id="GO:0048312">
    <property type="term" value="P:intracellular distribution of mitochondria"/>
    <property type="evidence" value="ECO:0007669"/>
    <property type="project" value="TreeGrafter"/>
</dbReference>
<dbReference type="PROSITE" id="PS51388">
    <property type="entry name" value="GED"/>
    <property type="match status" value="1"/>
</dbReference>
<dbReference type="Proteomes" id="UP000243015">
    <property type="component" value="Unassembled WGS sequence"/>
</dbReference>
<dbReference type="SUPFAM" id="SSF110324">
    <property type="entry name" value="Ribosomal L27 protein-like"/>
    <property type="match status" value="1"/>
</dbReference>
<sequence length="1126" mass="125692">METPSVPRKEETEIDSMLATGGTAPSMEAIMATESLAGLQSIEQRDLMNLVDRLRRAGLSSVLQLPQIVVCGDQSSGKSSVLEAITEIPFPRKENLCTRFATEIIMRRDVESAIHCKINPDTGRTEEEKLELRKFSKSIHDFTELPSIIDDATNAMGLSDGIAFSRDVLSVEICGPDLPQLTLVDLPGLIHSANKSQSDEDVELIKSLVESYISQKRTIILAVISAKNDYANQVILKNCRLFDPNGARTLGVVTKPDFLRPGSENEKSWLDLVSNRDIYFELGWHLLKNRSDDEHQLSFAERNSRECVFFNSGHYNELPHSIKGIDSLRQRLSDLLFNHLKRELPILKEELDKMATSVHIELERLGRSRATIADQRAYLADFFGSANDLVTMGINGNYEGRFFGAVNVMKNIDAKENSSRLRAVVQYLNSQFANTMNQKGHKYYVRDCDGQSGDESSDEESPEDAVISPAGRSSSGTVENLTRKEVVKRVVQVIERSRGREIPGTANPMLTNHLFWEQSAGWRAIAQDHANKIALKCKDFLVQVLEYTATPELMSRIMNMTVVPALEAAREAALNELERIDEDMKRHPITYNHYFTDTLQKIRTRHWATEVRKIANKSTVNVSEKTFTSGPGYQNREYIKPDKFLSSIDSKVKKNMDKFAAEQALDTLDAYYKTEQKYFIDVIAKQVVERHLVAPLTEVFAPRVLARYSDKQIHFLAAETVDVIRRREHLESRAKILKEGQEAFYMAMGQDRSYENVKMAITILPPTFDDFRNTVRDAQDSDEDMDMGDENRPAKRARLSGITDTIVTPGEIITDDPQWMRGHGTFTPAVPATTNIIATVAGTVLKTNKLLSVYPLRARYTPEIGDLVVGRIVEVQSKRWKVDVSAPLLAQLPLSAINLPGGILRKRTAADELQIRSFFNEGDLLVAEVQTVHGDGAASLHTRSLKYGKLRNGLFLAVSGMGGGSGTARGTGVVRSRRQVWTIETAYGGPIDVILGVNGYIWISKHVRDPSEEDSSGSKSKVSFTRLEDMVSTSMYSSQNDNIPLATRKEITRIAGCIRVLVEGGVKVDQETVMKAYEASLALDDEEEDSDIEGDDGQGSTRKEGRYYLGGEKASRLIATVLSRGS</sequence>
<evidence type="ECO:0000256" key="3">
    <source>
        <dbReference type="ARBA" id="ARBA00022552"/>
    </source>
</evidence>
<dbReference type="InterPro" id="IPR020850">
    <property type="entry name" value="GED_dom"/>
</dbReference>
<dbReference type="SUPFAM" id="SSF50249">
    <property type="entry name" value="Nucleic acid-binding proteins"/>
    <property type="match status" value="1"/>
</dbReference>
<dbReference type="Gene3D" id="1.20.120.1240">
    <property type="entry name" value="Dynamin, middle domain"/>
    <property type="match status" value="1"/>
</dbReference>
<reference evidence="12 13" key="1">
    <citation type="submission" date="2016-05" db="EMBL/GenBank/DDBJ databases">
        <title>Genome sequencing of Trichophyton rubrum CMCC(F)T1i isolated from hair.</title>
        <authorList>
            <person name="Zhan P."/>
            <person name="Tao Y."/>
            <person name="Liu W."/>
        </authorList>
    </citation>
    <scope>NUCLEOTIDE SEQUENCE [LARGE SCALE GENOMIC DNA]</scope>
    <source>
        <strain evidence="13">CMCC(F)T1i</strain>
    </source>
</reference>
<dbReference type="SMART" id="SM00053">
    <property type="entry name" value="DYNc"/>
    <property type="match status" value="1"/>
</dbReference>
<dbReference type="PANTHER" id="PTHR11566:SF66">
    <property type="entry name" value="INTERFERON-INDUCED GTP-BINDING PROTEIN MX"/>
    <property type="match status" value="1"/>
</dbReference>
<evidence type="ECO:0000256" key="4">
    <source>
        <dbReference type="ARBA" id="ARBA00022741"/>
    </source>
</evidence>
<dbReference type="GO" id="GO:0000266">
    <property type="term" value="P:mitochondrial fission"/>
    <property type="evidence" value="ECO:0007669"/>
    <property type="project" value="TreeGrafter"/>
</dbReference>
<evidence type="ECO:0000256" key="8">
    <source>
        <dbReference type="ARBA" id="ARBA00023242"/>
    </source>
</evidence>
<dbReference type="InterPro" id="IPR030381">
    <property type="entry name" value="G_DYNAMIN_dom"/>
</dbReference>
<dbReference type="PANTHER" id="PTHR11566">
    <property type="entry name" value="DYNAMIN"/>
    <property type="match status" value="1"/>
</dbReference>
<dbReference type="InterPro" id="IPR022812">
    <property type="entry name" value="Dynamin"/>
</dbReference>
<evidence type="ECO:0000313" key="13">
    <source>
        <dbReference type="Proteomes" id="UP000243015"/>
    </source>
</evidence>
<dbReference type="GO" id="GO:0003924">
    <property type="term" value="F:GTPase activity"/>
    <property type="evidence" value="ECO:0007669"/>
    <property type="project" value="InterPro"/>
</dbReference>
<feature type="compositionally biased region" description="Acidic residues" evidence="9">
    <location>
        <begin position="1084"/>
        <end position="1096"/>
    </location>
</feature>
<dbReference type="SUPFAM" id="SSF52540">
    <property type="entry name" value="P-loop containing nucleoside triphosphate hydrolases"/>
    <property type="match status" value="1"/>
</dbReference>
<dbReference type="InterPro" id="IPR025721">
    <property type="entry name" value="Exosome_cplx_N_dom"/>
</dbReference>
<feature type="region of interest" description="Disordered" evidence="9">
    <location>
        <begin position="1084"/>
        <end position="1106"/>
    </location>
</feature>
<keyword evidence="3" id="KW-0698">rRNA processing</keyword>
<dbReference type="GO" id="GO:0006364">
    <property type="term" value="P:rRNA processing"/>
    <property type="evidence" value="ECO:0007669"/>
    <property type="project" value="UniProtKB-KW"/>
</dbReference>
<keyword evidence="7" id="KW-0342">GTP-binding</keyword>
<dbReference type="CDD" id="cd08771">
    <property type="entry name" value="DLP_1"/>
    <property type="match status" value="1"/>
</dbReference>
<proteinExistence type="inferred from homology"/>
<dbReference type="AlphaFoldDB" id="A0A178EZC5"/>
<keyword evidence="8" id="KW-0539">Nucleus</keyword>
<dbReference type="InterPro" id="IPR000375">
    <property type="entry name" value="Dynamin_stalk"/>
</dbReference>
<evidence type="ECO:0000256" key="6">
    <source>
        <dbReference type="ARBA" id="ARBA00022884"/>
    </source>
</evidence>
<evidence type="ECO:0000313" key="12">
    <source>
        <dbReference type="EMBL" id="OAL65481.1"/>
    </source>
</evidence>
<dbReference type="InterPro" id="IPR001401">
    <property type="entry name" value="Dynamin_GTPase"/>
</dbReference>
<dbReference type="GO" id="GO:0008017">
    <property type="term" value="F:microtubule binding"/>
    <property type="evidence" value="ECO:0007669"/>
    <property type="project" value="TreeGrafter"/>
</dbReference>
<dbReference type="CDD" id="cd05789">
    <property type="entry name" value="S1_Rrp4"/>
    <property type="match status" value="1"/>
</dbReference>
<keyword evidence="4" id="KW-0547">Nucleotide-binding</keyword>
<dbReference type="GO" id="GO:0016020">
    <property type="term" value="C:membrane"/>
    <property type="evidence" value="ECO:0007669"/>
    <property type="project" value="TreeGrafter"/>
</dbReference>
<comment type="caution">
    <text evidence="12">The sequence shown here is derived from an EMBL/GenBank/DDBJ whole genome shotgun (WGS) entry which is preliminary data.</text>
</comment>
<keyword evidence="6" id="KW-0694">RNA-binding</keyword>
<dbReference type="Gene3D" id="2.40.50.100">
    <property type="match status" value="1"/>
</dbReference>
<dbReference type="PROSITE" id="PS51718">
    <property type="entry name" value="G_DYNAMIN_2"/>
    <property type="match status" value="1"/>
</dbReference>
<dbReference type="CDD" id="cd22525">
    <property type="entry name" value="KH-I_Rrp4_eukar"/>
    <property type="match status" value="1"/>
</dbReference>
<dbReference type="InterPro" id="IPR027417">
    <property type="entry name" value="P-loop_NTPase"/>
</dbReference>
<dbReference type="Pfam" id="PF00350">
    <property type="entry name" value="Dynamin_N"/>
    <property type="match status" value="1"/>
</dbReference>
<protein>
    <recommendedName>
        <fullName evidence="14">Dynamin GTPase</fullName>
    </recommendedName>
</protein>
<dbReference type="InterPro" id="IPR012340">
    <property type="entry name" value="NA-bd_OB-fold"/>
</dbReference>
<dbReference type="InterPro" id="IPR045063">
    <property type="entry name" value="Dynamin_N"/>
</dbReference>
<dbReference type="VEuPathDB" id="FungiDB:TERG_02557"/>
<dbReference type="GO" id="GO:0003723">
    <property type="term" value="F:RNA binding"/>
    <property type="evidence" value="ECO:0007669"/>
    <property type="project" value="UniProtKB-KW"/>
</dbReference>
<evidence type="ECO:0000256" key="7">
    <source>
        <dbReference type="ARBA" id="ARBA00023134"/>
    </source>
</evidence>
<gene>
    <name evidence="12" type="ORF">A7C99_2577</name>
</gene>
<evidence type="ECO:0000256" key="2">
    <source>
        <dbReference type="ARBA" id="ARBA00009155"/>
    </source>
</evidence>
<feature type="domain" description="Dynamin-type G" evidence="11">
    <location>
        <begin position="62"/>
        <end position="345"/>
    </location>
</feature>
<dbReference type="GO" id="GO:0006897">
    <property type="term" value="P:endocytosis"/>
    <property type="evidence" value="ECO:0007669"/>
    <property type="project" value="TreeGrafter"/>
</dbReference>
<dbReference type="GO" id="GO:0016559">
    <property type="term" value="P:peroxisome fission"/>
    <property type="evidence" value="ECO:0007669"/>
    <property type="project" value="TreeGrafter"/>
</dbReference>
<dbReference type="VEuPathDB" id="FungiDB:TERG_02556"/>
<dbReference type="InterPro" id="IPR036612">
    <property type="entry name" value="KH_dom_type_1_sf"/>
</dbReference>
<feature type="region of interest" description="Disordered" evidence="9">
    <location>
        <begin position="445"/>
        <end position="479"/>
    </location>
</feature>
<dbReference type="Pfam" id="PF01031">
    <property type="entry name" value="Dynamin_M"/>
    <property type="match status" value="1"/>
</dbReference>
<feature type="domain" description="GED" evidence="10">
    <location>
        <begin position="661"/>
        <end position="752"/>
    </location>
</feature>